<comment type="caution">
    <text evidence="1">The sequence shown here is derived from an EMBL/GenBank/DDBJ whole genome shotgun (WGS) entry which is preliminary data.</text>
</comment>
<dbReference type="EMBL" id="JACJSI010000337">
    <property type="protein sequence ID" value="MBD2535818.1"/>
    <property type="molecule type" value="Genomic_DNA"/>
</dbReference>
<feature type="non-terminal residue" evidence="1">
    <location>
        <position position="59"/>
    </location>
</feature>
<gene>
    <name evidence="1" type="ORF">H6G97_43295</name>
</gene>
<evidence type="ECO:0000313" key="2">
    <source>
        <dbReference type="Proteomes" id="UP000623440"/>
    </source>
</evidence>
<dbReference type="Proteomes" id="UP000623440">
    <property type="component" value="Unassembled WGS sequence"/>
</dbReference>
<reference evidence="1 2" key="1">
    <citation type="journal article" date="2020" name="ISME J.">
        <title>Comparative genomics reveals insights into cyanobacterial evolution and habitat adaptation.</title>
        <authorList>
            <person name="Chen M.Y."/>
            <person name="Teng W.K."/>
            <person name="Zhao L."/>
            <person name="Hu C.X."/>
            <person name="Zhou Y.K."/>
            <person name="Han B.P."/>
            <person name="Song L.R."/>
            <person name="Shu W.S."/>
        </authorList>
    </citation>
    <scope>NUCLEOTIDE SEQUENCE [LARGE SCALE GENOMIC DNA]</scope>
    <source>
        <strain evidence="1 2">FACHB-838</strain>
    </source>
</reference>
<name>A0ABR8E332_9NOSO</name>
<accession>A0ABR8E332</accession>
<sequence length="59" mass="6869">MREMQQEIPMLGTKETALLRDDYPSIEYLEAGNTASWLQERQDQLLVRAKDERNGMNLA</sequence>
<evidence type="ECO:0000313" key="1">
    <source>
        <dbReference type="EMBL" id="MBD2535818.1"/>
    </source>
</evidence>
<protein>
    <submittedName>
        <fullName evidence="1">Uncharacterized protein</fullName>
    </submittedName>
</protein>
<keyword evidence="2" id="KW-1185">Reference proteome</keyword>
<organism evidence="1 2">
    <name type="scientific">Nostoc flagelliforme FACHB-838</name>
    <dbReference type="NCBI Taxonomy" id="2692904"/>
    <lineage>
        <taxon>Bacteria</taxon>
        <taxon>Bacillati</taxon>
        <taxon>Cyanobacteriota</taxon>
        <taxon>Cyanophyceae</taxon>
        <taxon>Nostocales</taxon>
        <taxon>Nostocaceae</taxon>
        <taxon>Nostoc</taxon>
    </lineage>
</organism>
<proteinExistence type="predicted"/>